<name>A0A9P1N1E9_9PELO</name>
<dbReference type="EMBL" id="CANHGI010000004">
    <property type="protein sequence ID" value="CAI5447442.1"/>
    <property type="molecule type" value="Genomic_DNA"/>
</dbReference>
<evidence type="ECO:0000313" key="3">
    <source>
        <dbReference type="Proteomes" id="UP001152747"/>
    </source>
</evidence>
<gene>
    <name evidence="2" type="ORF">CAMP_LOCUS10079</name>
</gene>
<organism evidence="2 3">
    <name type="scientific">Caenorhabditis angaria</name>
    <dbReference type="NCBI Taxonomy" id="860376"/>
    <lineage>
        <taxon>Eukaryota</taxon>
        <taxon>Metazoa</taxon>
        <taxon>Ecdysozoa</taxon>
        <taxon>Nematoda</taxon>
        <taxon>Chromadorea</taxon>
        <taxon>Rhabditida</taxon>
        <taxon>Rhabditina</taxon>
        <taxon>Rhabditomorpha</taxon>
        <taxon>Rhabditoidea</taxon>
        <taxon>Rhabditidae</taxon>
        <taxon>Peloderinae</taxon>
        <taxon>Caenorhabditis</taxon>
    </lineage>
</organism>
<dbReference type="SMART" id="SM00289">
    <property type="entry name" value="WR1"/>
    <property type="match status" value="5"/>
</dbReference>
<dbReference type="AlphaFoldDB" id="A0A9P1N1E9"/>
<evidence type="ECO:0008006" key="4">
    <source>
        <dbReference type="Google" id="ProtNLM"/>
    </source>
</evidence>
<proteinExistence type="predicted"/>
<feature type="signal peptide" evidence="1">
    <location>
        <begin position="1"/>
        <end position="19"/>
    </location>
</feature>
<dbReference type="PANTHER" id="PTHR34150:SF9">
    <property type="entry name" value="CC DOMAIN-CONTAINING PROTEIN"/>
    <property type="match status" value="1"/>
</dbReference>
<reference evidence="2" key="1">
    <citation type="submission" date="2022-11" db="EMBL/GenBank/DDBJ databases">
        <authorList>
            <person name="Kikuchi T."/>
        </authorList>
    </citation>
    <scope>NUCLEOTIDE SEQUENCE</scope>
    <source>
        <strain evidence="2">PS1010</strain>
    </source>
</reference>
<keyword evidence="3" id="KW-1185">Reference proteome</keyword>
<dbReference type="Proteomes" id="UP001152747">
    <property type="component" value="Unassembled WGS sequence"/>
</dbReference>
<dbReference type="OrthoDB" id="5799392at2759"/>
<protein>
    <recommendedName>
        <fullName evidence="4">CC domain-containing protein</fullName>
    </recommendedName>
</protein>
<accession>A0A9P1N1E9</accession>
<keyword evidence="1" id="KW-0732">Signal</keyword>
<dbReference type="PANTHER" id="PTHR34150">
    <property type="entry name" value="PROTEIN CBG08832-RELATED"/>
    <property type="match status" value="1"/>
</dbReference>
<evidence type="ECO:0000256" key="1">
    <source>
        <dbReference type="SAM" id="SignalP"/>
    </source>
</evidence>
<sequence>MKKVMQIFLIYFLLEFSRAQFFLCGSSPNQYYSEQECPSNLKTCPNGGLSLNVGCQQDFQCTPYSTQSGATCINGICCTNRNSTVPATVPTVPTQKEFGICPSGQLSEVKCGGANLVACAMGQICTNGLCCTKTGNEWNSACGGLAALSSCNSLGQCATGSVCVSSNYCCECQIGQSYGTCANSTGGSCPRGFQCNFSTGFCCPPTRCANGEMPLGACSLDGKCGGGKMCQPGNICC</sequence>
<evidence type="ECO:0000313" key="2">
    <source>
        <dbReference type="EMBL" id="CAI5447442.1"/>
    </source>
</evidence>
<feature type="chain" id="PRO_5040225830" description="CC domain-containing protein" evidence="1">
    <location>
        <begin position="20"/>
        <end position="237"/>
    </location>
</feature>
<dbReference type="InterPro" id="IPR006150">
    <property type="entry name" value="Cys_repeat_1"/>
</dbReference>
<comment type="caution">
    <text evidence="2">The sequence shown here is derived from an EMBL/GenBank/DDBJ whole genome shotgun (WGS) entry which is preliminary data.</text>
</comment>